<dbReference type="AlphaFoldDB" id="A0A484CDD6"/>
<dbReference type="EMBL" id="SCKG01000020">
    <property type="protein sequence ID" value="TDG99073.1"/>
    <property type="molecule type" value="Genomic_DNA"/>
</dbReference>
<proteinExistence type="predicted"/>
<sequence length="73" mass="8272">MLSMMASHIVTNPATVHSLDLQDLDVVEPRVTHINRQVQCCLDTKSKKPALLTSLNKNQQTNSFSFRRKSLSF</sequence>
<evidence type="ECO:0000313" key="2">
    <source>
        <dbReference type="Proteomes" id="UP000295070"/>
    </source>
</evidence>
<reference evidence="1 2" key="1">
    <citation type="submission" date="2019-01" db="EMBL/GenBank/DDBJ databases">
        <title>A chromosome-scale genome assembly of the yellow perch, Perca flavescens.</title>
        <authorList>
            <person name="Feron R."/>
            <person name="Morvezen R."/>
            <person name="Bestin A."/>
            <person name="Haffray P."/>
            <person name="Klopp C."/>
            <person name="Zahm M."/>
            <person name="Cabau C."/>
            <person name="Roques C."/>
            <person name="Donnadieu C."/>
            <person name="Bouchez O."/>
            <person name="Christie M."/>
            <person name="Larson W."/>
            <person name="Guiguen Y."/>
        </authorList>
    </citation>
    <scope>NUCLEOTIDE SEQUENCE [LARGE SCALE GENOMIC DNA]</scope>
    <source>
        <strain evidence="1">YP-PL-M2</strain>
        <tissue evidence="1">Blood</tissue>
    </source>
</reference>
<evidence type="ECO:0000313" key="1">
    <source>
        <dbReference type="EMBL" id="TDG99073.1"/>
    </source>
</evidence>
<name>A0A484CDD6_PERFV</name>
<organism evidence="1 2">
    <name type="scientific">Perca flavescens</name>
    <name type="common">American yellow perch</name>
    <name type="synonym">Morone flavescens</name>
    <dbReference type="NCBI Taxonomy" id="8167"/>
    <lineage>
        <taxon>Eukaryota</taxon>
        <taxon>Metazoa</taxon>
        <taxon>Chordata</taxon>
        <taxon>Craniata</taxon>
        <taxon>Vertebrata</taxon>
        <taxon>Euteleostomi</taxon>
        <taxon>Actinopterygii</taxon>
        <taxon>Neopterygii</taxon>
        <taxon>Teleostei</taxon>
        <taxon>Neoteleostei</taxon>
        <taxon>Acanthomorphata</taxon>
        <taxon>Eupercaria</taxon>
        <taxon>Perciformes</taxon>
        <taxon>Percoidei</taxon>
        <taxon>Percidae</taxon>
        <taxon>Percinae</taxon>
        <taxon>Perca</taxon>
    </lineage>
</organism>
<dbReference type="Proteomes" id="UP000295070">
    <property type="component" value="Chromosome 20"/>
</dbReference>
<protein>
    <submittedName>
        <fullName evidence="1">Uncharacterized protein</fullName>
    </submittedName>
</protein>
<comment type="caution">
    <text evidence="1">The sequence shown here is derived from an EMBL/GenBank/DDBJ whole genome shotgun (WGS) entry which is preliminary data.</text>
</comment>
<keyword evidence="2" id="KW-1185">Reference proteome</keyword>
<accession>A0A484CDD6</accession>
<gene>
    <name evidence="1" type="ORF">EPR50_G00207080</name>
</gene>